<dbReference type="RefSeq" id="XP_067753367.1">
    <property type="nucleotide sequence ID" value="XM_067897210.1"/>
</dbReference>
<sequence length="467" mass="50581">MAAQILHAVAAIAAGVLLLATLRVNGLKVAFISSGVPSDLLQIASIVRAAHQRNHSATVLVDTLELSGCEEVFGDSVCTPVTCSPGGCHHKKANFSTALRIALHKRKFFPDVVLSSAFILEADQACEQLGVPLLILSGRAHDVLSIRTTSPPFLPFALGRRYPILETVVSAFQGLSASLWDLTSSGMAQSPQMTRHVITQGILGFDITGPMCPNVHPIGFFRGDGEVFAKGAFSGIDPYIEGCGGRFIYASLPPESSAHRQQFHSALRAVSNETNACVLWHTPLTEAPLRYRRFPEDQRVKVTDDGYAAPTYVLHRYKPILVISHKVNEILYDSVLAESPIVYVGGNRVSCSQLSSTGILACTSSLLTSDILSAVRSVYNVSSVRERVRVARRMSFLMGGAQKTVEVAELVAALGSDNMDFVCDRNILLSPFGYDGSVALCMTFFVGLVFILSFHCCQISLKWYGVR</sequence>
<gene>
    <name evidence="2" type="ORF">JKF63_01162</name>
</gene>
<name>A0A836IDW6_9TRYP</name>
<evidence type="ECO:0000313" key="2">
    <source>
        <dbReference type="EMBL" id="KAG5492583.1"/>
    </source>
</evidence>
<keyword evidence="1" id="KW-0812">Transmembrane</keyword>
<dbReference type="KEGG" id="phet:94287287"/>
<comment type="caution">
    <text evidence="2">The sequence shown here is derived from an EMBL/GenBank/DDBJ whole genome shotgun (WGS) entry which is preliminary data.</text>
</comment>
<reference evidence="2 3" key="1">
    <citation type="submission" date="2021-02" db="EMBL/GenBank/DDBJ databases">
        <title>Porcisia hertigi Genome sequencing and assembly.</title>
        <authorList>
            <person name="Almutairi H."/>
            <person name="Gatherer D."/>
        </authorList>
    </citation>
    <scope>NUCLEOTIDE SEQUENCE [LARGE SCALE GENOMIC DNA]</scope>
    <source>
        <strain evidence="2 3">C119</strain>
    </source>
</reference>
<dbReference type="EMBL" id="JAFJZO010000035">
    <property type="protein sequence ID" value="KAG5492583.1"/>
    <property type="molecule type" value="Genomic_DNA"/>
</dbReference>
<dbReference type="GeneID" id="94287287"/>
<protein>
    <submittedName>
        <fullName evidence="2">Uncharacterized protein</fullName>
    </submittedName>
</protein>
<evidence type="ECO:0000313" key="3">
    <source>
        <dbReference type="Proteomes" id="UP000674318"/>
    </source>
</evidence>
<accession>A0A836IDW6</accession>
<evidence type="ECO:0000256" key="1">
    <source>
        <dbReference type="SAM" id="Phobius"/>
    </source>
</evidence>
<keyword evidence="1" id="KW-1133">Transmembrane helix</keyword>
<keyword evidence="3" id="KW-1185">Reference proteome</keyword>
<dbReference type="Proteomes" id="UP000674318">
    <property type="component" value="Chromosome 35"/>
</dbReference>
<dbReference type="AlphaFoldDB" id="A0A836IDW6"/>
<dbReference type="SUPFAM" id="SSF53756">
    <property type="entry name" value="UDP-Glycosyltransferase/glycogen phosphorylase"/>
    <property type="match status" value="1"/>
</dbReference>
<proteinExistence type="predicted"/>
<keyword evidence="1" id="KW-0472">Membrane</keyword>
<dbReference type="OrthoDB" id="260927at2759"/>
<organism evidence="2 3">
    <name type="scientific">Porcisia hertigi</name>
    <dbReference type="NCBI Taxonomy" id="2761500"/>
    <lineage>
        <taxon>Eukaryota</taxon>
        <taxon>Discoba</taxon>
        <taxon>Euglenozoa</taxon>
        <taxon>Kinetoplastea</taxon>
        <taxon>Metakinetoplastina</taxon>
        <taxon>Trypanosomatida</taxon>
        <taxon>Trypanosomatidae</taxon>
        <taxon>Leishmaniinae</taxon>
        <taxon>Porcisia</taxon>
    </lineage>
</organism>
<feature type="transmembrane region" description="Helical" evidence="1">
    <location>
        <begin position="436"/>
        <end position="457"/>
    </location>
</feature>